<dbReference type="OrthoDB" id="9796962at2"/>
<proteinExistence type="predicted"/>
<dbReference type="Proteomes" id="UP000234341">
    <property type="component" value="Unassembled WGS sequence"/>
</dbReference>
<gene>
    <name evidence="3" type="ORF">CYJ10_01755</name>
</gene>
<reference evidence="3 4" key="1">
    <citation type="submission" date="2017-12" db="EMBL/GenBank/DDBJ databases">
        <title>Genome sequence of the active heterotrophic nitrifier-denitrifier, Cupriavidus pauculus UM1.</title>
        <authorList>
            <person name="Putonti C."/>
            <person name="Castignetti D."/>
        </authorList>
    </citation>
    <scope>NUCLEOTIDE SEQUENCE [LARGE SCALE GENOMIC DNA]</scope>
    <source>
        <strain evidence="3 4">UM1</strain>
    </source>
</reference>
<dbReference type="Gene3D" id="2.60.40.2230">
    <property type="entry name" value="Uncharacterised protein YcnI-like PF07987, DUF1775"/>
    <property type="match status" value="1"/>
</dbReference>
<sequence>MIPRILRGALPAALSVTLLAAAPLASAHIVFEQKQAPAGSYFKGVLMVGHGCNGSATKSITVTIPDGVQGAHPQPKPGWQLDVQRAKLAKPYTSHGKSVEDDVRTIRWYGNTLADQHFDEFRLLMKLPEQGGKLYFPVVQECENGKSEWTQIPAEGQNPRELKSPAPALEVIPVDAHAGHAGHAH</sequence>
<accession>A0A2N5CIK7</accession>
<dbReference type="InterPro" id="IPR012533">
    <property type="entry name" value="YcnI-copper_dom"/>
</dbReference>
<evidence type="ECO:0000313" key="3">
    <source>
        <dbReference type="EMBL" id="PLQ02059.1"/>
    </source>
</evidence>
<comment type="caution">
    <text evidence="3">The sequence shown here is derived from an EMBL/GenBank/DDBJ whole genome shotgun (WGS) entry which is preliminary data.</text>
</comment>
<dbReference type="AlphaFoldDB" id="A0A2N5CIK7"/>
<dbReference type="Pfam" id="PF07987">
    <property type="entry name" value="DUF1775"/>
    <property type="match status" value="1"/>
</dbReference>
<evidence type="ECO:0000259" key="2">
    <source>
        <dbReference type="Pfam" id="PF07987"/>
    </source>
</evidence>
<feature type="domain" description="YncI copper-binding" evidence="2">
    <location>
        <begin position="28"/>
        <end position="171"/>
    </location>
</feature>
<evidence type="ECO:0000313" key="4">
    <source>
        <dbReference type="Proteomes" id="UP000234341"/>
    </source>
</evidence>
<keyword evidence="1" id="KW-0732">Signal</keyword>
<protein>
    <submittedName>
        <fullName evidence="3">Nuclear export factor GLE1</fullName>
    </submittedName>
</protein>
<dbReference type="InterPro" id="IPR038507">
    <property type="entry name" value="YcnI-like_sf"/>
</dbReference>
<dbReference type="EMBL" id="PJRP01000001">
    <property type="protein sequence ID" value="PLQ02059.1"/>
    <property type="molecule type" value="Genomic_DNA"/>
</dbReference>
<dbReference type="CDD" id="cd08545">
    <property type="entry name" value="YcnI_like"/>
    <property type="match status" value="1"/>
</dbReference>
<feature type="chain" id="PRO_5015001830" evidence="1">
    <location>
        <begin position="28"/>
        <end position="185"/>
    </location>
</feature>
<organism evidence="3 4">
    <name type="scientific">Cupriavidus pauculus</name>
    <dbReference type="NCBI Taxonomy" id="82633"/>
    <lineage>
        <taxon>Bacteria</taxon>
        <taxon>Pseudomonadati</taxon>
        <taxon>Pseudomonadota</taxon>
        <taxon>Betaproteobacteria</taxon>
        <taxon>Burkholderiales</taxon>
        <taxon>Burkholderiaceae</taxon>
        <taxon>Cupriavidus</taxon>
    </lineage>
</organism>
<evidence type="ECO:0000256" key="1">
    <source>
        <dbReference type="SAM" id="SignalP"/>
    </source>
</evidence>
<dbReference type="STRING" id="82633.GCA_000974605_04232"/>
<feature type="signal peptide" evidence="1">
    <location>
        <begin position="1"/>
        <end position="27"/>
    </location>
</feature>
<dbReference type="RefSeq" id="WP_101679854.1">
    <property type="nucleotide sequence ID" value="NZ_PJRP01000001.1"/>
</dbReference>
<name>A0A2N5CIK7_9BURK</name>